<keyword evidence="3" id="KW-1185">Reference proteome</keyword>
<proteinExistence type="predicted"/>
<sequence length="116" mass="11946">MKIAFPVEAGAICPHFGHAPEFVIADVQDGVEVSRESHVPPAHEPGVLPAWLGDLGVNVLVSGGLGARACELLKAKGVDVVTGFSGTVDQAIAKLTAGSLESTGRLCNHDHGDCDH</sequence>
<dbReference type="EMBL" id="FXBB01000016">
    <property type="protein sequence ID" value="SMG31755.1"/>
    <property type="molecule type" value="Genomic_DNA"/>
</dbReference>
<dbReference type="AlphaFoldDB" id="A0A1X7JVM2"/>
<name>A0A1X7JVM2_9BACT</name>
<dbReference type="InterPro" id="IPR033913">
    <property type="entry name" value="MTH1175_dom"/>
</dbReference>
<accession>A0A1X7JVM2</accession>
<dbReference type="STRING" id="561720.SAMN06275492_11631"/>
<dbReference type="PANTHER" id="PTHR42983">
    <property type="entry name" value="DINITROGENASE IRON-MOLYBDENUM COFACTOR PROTEIN-RELATED"/>
    <property type="match status" value="1"/>
</dbReference>
<dbReference type="RefSeq" id="WP_085544693.1">
    <property type="nucleotide sequence ID" value="NZ_FXBB01000016.1"/>
</dbReference>
<evidence type="ECO:0000259" key="1">
    <source>
        <dbReference type="Pfam" id="PF02579"/>
    </source>
</evidence>
<dbReference type="InterPro" id="IPR003731">
    <property type="entry name" value="Di-Nase_FeMo-co_biosynth"/>
</dbReference>
<dbReference type="SUPFAM" id="SSF53146">
    <property type="entry name" value="Nitrogenase accessory factor-like"/>
    <property type="match status" value="1"/>
</dbReference>
<evidence type="ECO:0000313" key="3">
    <source>
        <dbReference type="Proteomes" id="UP000193355"/>
    </source>
</evidence>
<feature type="domain" description="Dinitrogenase iron-molybdenum cofactor biosynthesis" evidence="1">
    <location>
        <begin position="10"/>
        <end position="96"/>
    </location>
</feature>
<dbReference type="Pfam" id="PF02579">
    <property type="entry name" value="Nitro_FeMo-Co"/>
    <property type="match status" value="1"/>
</dbReference>
<dbReference type="CDD" id="cd00851">
    <property type="entry name" value="MTH1175"/>
    <property type="match status" value="1"/>
</dbReference>
<protein>
    <submittedName>
        <fullName evidence="2">Predicted Fe-Mo cluster-binding protein, NifX family</fullName>
    </submittedName>
</protein>
<organism evidence="2 3">
    <name type="scientific">Dethiosulfovibrio salsuginis</name>
    <dbReference type="NCBI Taxonomy" id="561720"/>
    <lineage>
        <taxon>Bacteria</taxon>
        <taxon>Thermotogati</taxon>
        <taxon>Synergistota</taxon>
        <taxon>Synergistia</taxon>
        <taxon>Synergistales</taxon>
        <taxon>Dethiosulfovibrionaceae</taxon>
        <taxon>Dethiosulfovibrio</taxon>
    </lineage>
</organism>
<dbReference type="Gene3D" id="3.30.420.130">
    <property type="entry name" value="Dinitrogenase iron-molybdenum cofactor biosynthesis domain"/>
    <property type="match status" value="1"/>
</dbReference>
<reference evidence="3" key="1">
    <citation type="submission" date="2017-04" db="EMBL/GenBank/DDBJ databases">
        <authorList>
            <person name="Varghese N."/>
            <person name="Submissions S."/>
        </authorList>
    </citation>
    <scope>NUCLEOTIDE SEQUENCE [LARGE SCALE GENOMIC DNA]</scope>
    <source>
        <strain evidence="3">USBA 82</strain>
    </source>
</reference>
<dbReference type="PANTHER" id="PTHR42983:SF1">
    <property type="entry name" value="IRON-MOLYBDENUM PROTEIN"/>
    <property type="match status" value="1"/>
</dbReference>
<evidence type="ECO:0000313" key="2">
    <source>
        <dbReference type="EMBL" id="SMG31755.1"/>
    </source>
</evidence>
<dbReference type="InterPro" id="IPR036105">
    <property type="entry name" value="DiNase_FeMo-co_biosyn_sf"/>
</dbReference>
<dbReference type="Proteomes" id="UP000193355">
    <property type="component" value="Unassembled WGS sequence"/>
</dbReference>
<gene>
    <name evidence="2" type="ORF">SAMN06275492_11631</name>
</gene>
<dbReference type="OrthoDB" id="280278at2"/>